<keyword evidence="1" id="KW-0862">Zinc</keyword>
<dbReference type="EMBL" id="SWLB01000005">
    <property type="protein sequence ID" value="KAF3338668.1"/>
    <property type="molecule type" value="Genomic_DNA"/>
</dbReference>
<evidence type="ECO:0000313" key="4">
    <source>
        <dbReference type="Proteomes" id="UP000623129"/>
    </source>
</evidence>
<organism evidence="3 4">
    <name type="scientific">Carex littledalei</name>
    <dbReference type="NCBI Taxonomy" id="544730"/>
    <lineage>
        <taxon>Eukaryota</taxon>
        <taxon>Viridiplantae</taxon>
        <taxon>Streptophyta</taxon>
        <taxon>Embryophyta</taxon>
        <taxon>Tracheophyta</taxon>
        <taxon>Spermatophyta</taxon>
        <taxon>Magnoliopsida</taxon>
        <taxon>Liliopsida</taxon>
        <taxon>Poales</taxon>
        <taxon>Cyperaceae</taxon>
        <taxon>Cyperoideae</taxon>
        <taxon>Cariceae</taxon>
        <taxon>Carex</taxon>
        <taxon>Carex subgen. Euthyceras</taxon>
    </lineage>
</organism>
<keyword evidence="4" id="KW-1185">Reference proteome</keyword>
<comment type="caution">
    <text evidence="3">The sequence shown here is derived from an EMBL/GenBank/DDBJ whole genome shotgun (WGS) entry which is preliminary data.</text>
</comment>
<feature type="domain" description="C2H2-type" evidence="2">
    <location>
        <begin position="4"/>
        <end position="31"/>
    </location>
</feature>
<evidence type="ECO:0000259" key="2">
    <source>
        <dbReference type="PROSITE" id="PS50157"/>
    </source>
</evidence>
<dbReference type="SUPFAM" id="SSF57667">
    <property type="entry name" value="beta-beta-alpha zinc fingers"/>
    <property type="match status" value="1"/>
</dbReference>
<evidence type="ECO:0000313" key="3">
    <source>
        <dbReference type="EMBL" id="KAF3338668.1"/>
    </source>
</evidence>
<dbReference type="OrthoDB" id="669972at2759"/>
<name>A0A833VWR3_9POAL</name>
<dbReference type="PROSITE" id="PS00028">
    <property type="entry name" value="ZINC_FINGER_C2H2_1"/>
    <property type="match status" value="1"/>
</dbReference>
<dbReference type="PROSITE" id="PS50157">
    <property type="entry name" value="ZINC_FINGER_C2H2_2"/>
    <property type="match status" value="1"/>
</dbReference>
<dbReference type="InterPro" id="IPR036236">
    <property type="entry name" value="Znf_C2H2_sf"/>
</dbReference>
<dbReference type="InterPro" id="IPR013087">
    <property type="entry name" value="Znf_C2H2_type"/>
</dbReference>
<dbReference type="AlphaFoldDB" id="A0A833VWR3"/>
<gene>
    <name evidence="3" type="ORF">FCM35_KLT17505</name>
</gene>
<dbReference type="GO" id="GO:0008270">
    <property type="term" value="F:zinc ion binding"/>
    <property type="evidence" value="ECO:0007669"/>
    <property type="project" value="UniProtKB-KW"/>
</dbReference>
<keyword evidence="1" id="KW-0479">Metal-binding</keyword>
<accession>A0A833VWR3</accession>
<sequence length="114" mass="13796">MPHHRCSFCSRSFQTRQQLGGHQTSHRDEINMLRKEHGRFMMKRCYCRKKIRELKMVSLYPNPAFWWAYRTYGRKPKVIDFFQGAYKVGELVGHKAKKYYCKVFSREVDLTLKL</sequence>
<protein>
    <recommendedName>
        <fullName evidence="2">C2H2-type domain-containing protein</fullName>
    </recommendedName>
</protein>
<keyword evidence="1" id="KW-0863">Zinc-finger</keyword>
<dbReference type="Proteomes" id="UP000623129">
    <property type="component" value="Unassembled WGS sequence"/>
</dbReference>
<dbReference type="Pfam" id="PF13912">
    <property type="entry name" value="zf-C2H2_6"/>
    <property type="match status" value="1"/>
</dbReference>
<reference evidence="3" key="1">
    <citation type="submission" date="2020-01" db="EMBL/GenBank/DDBJ databases">
        <title>Genome sequence of Kobresia littledalei, the first chromosome-level genome in the family Cyperaceae.</title>
        <authorList>
            <person name="Qu G."/>
        </authorList>
    </citation>
    <scope>NUCLEOTIDE SEQUENCE</scope>
    <source>
        <strain evidence="3">C.B.Clarke</strain>
        <tissue evidence="3">Leaf</tissue>
    </source>
</reference>
<evidence type="ECO:0000256" key="1">
    <source>
        <dbReference type="PROSITE-ProRule" id="PRU00042"/>
    </source>
</evidence>
<proteinExistence type="predicted"/>